<dbReference type="Proteomes" id="UP001157502">
    <property type="component" value="Chromosome 11"/>
</dbReference>
<sequence length="141" mass="16302">MQVRDGTHLYLRQIKRDAASDEWDRPQDVASDRLSERKFQTISSILIYSSHRDPGEFARLKMALMNLLPADGTEMFKYQILVDHLKLEEARLIAESYLNSPVPYSDTMAALTKRFGQPHQIALRRISTFMVSPDIRRGDSF</sequence>
<gene>
    <name evidence="1" type="ORF">DPEC_G00146250</name>
</gene>
<protein>
    <submittedName>
        <fullName evidence="1">Uncharacterized protein</fullName>
    </submittedName>
</protein>
<dbReference type="EMBL" id="CM055738">
    <property type="protein sequence ID" value="KAJ8005401.1"/>
    <property type="molecule type" value="Genomic_DNA"/>
</dbReference>
<reference evidence="1" key="1">
    <citation type="submission" date="2021-05" db="EMBL/GenBank/DDBJ databases">
        <authorList>
            <person name="Pan Q."/>
            <person name="Jouanno E."/>
            <person name="Zahm M."/>
            <person name="Klopp C."/>
            <person name="Cabau C."/>
            <person name="Louis A."/>
            <person name="Berthelot C."/>
            <person name="Parey E."/>
            <person name="Roest Crollius H."/>
            <person name="Montfort J."/>
            <person name="Robinson-Rechavi M."/>
            <person name="Bouchez O."/>
            <person name="Lampietro C."/>
            <person name="Lopez Roques C."/>
            <person name="Donnadieu C."/>
            <person name="Postlethwait J."/>
            <person name="Bobe J."/>
            <person name="Dillon D."/>
            <person name="Chandos A."/>
            <person name="von Hippel F."/>
            <person name="Guiguen Y."/>
        </authorList>
    </citation>
    <scope>NUCLEOTIDE SEQUENCE</scope>
    <source>
        <strain evidence="1">YG-Jan2019</strain>
    </source>
</reference>
<name>A0ACC2GP44_DALPE</name>
<accession>A0ACC2GP44</accession>
<evidence type="ECO:0000313" key="1">
    <source>
        <dbReference type="EMBL" id="KAJ8005401.1"/>
    </source>
</evidence>
<proteinExistence type="predicted"/>
<keyword evidence="2" id="KW-1185">Reference proteome</keyword>
<organism evidence="1 2">
    <name type="scientific">Dallia pectoralis</name>
    <name type="common">Alaska blackfish</name>
    <dbReference type="NCBI Taxonomy" id="75939"/>
    <lineage>
        <taxon>Eukaryota</taxon>
        <taxon>Metazoa</taxon>
        <taxon>Chordata</taxon>
        <taxon>Craniata</taxon>
        <taxon>Vertebrata</taxon>
        <taxon>Euteleostomi</taxon>
        <taxon>Actinopterygii</taxon>
        <taxon>Neopterygii</taxon>
        <taxon>Teleostei</taxon>
        <taxon>Protacanthopterygii</taxon>
        <taxon>Esociformes</taxon>
        <taxon>Umbridae</taxon>
        <taxon>Dallia</taxon>
    </lineage>
</organism>
<comment type="caution">
    <text evidence="1">The sequence shown here is derived from an EMBL/GenBank/DDBJ whole genome shotgun (WGS) entry which is preliminary data.</text>
</comment>
<evidence type="ECO:0000313" key="2">
    <source>
        <dbReference type="Proteomes" id="UP001157502"/>
    </source>
</evidence>